<comment type="caution">
    <text evidence="1">The sequence shown here is derived from an EMBL/GenBank/DDBJ whole genome shotgun (WGS) entry which is preliminary data.</text>
</comment>
<sequence length="150" mass="16679">MVPVPTKSTVWDGRHAKMRKLLTDVTLPEQQSHHCMPYFMRKVLIQRYGLRCCQTISGAQVEEGKKGFLDDDVDILQSWRNGGTTRCGMEVMKVVIKDITVAVEEITAGMVAVVNDATPTEDAGAAVVLQKQMHTNKPKPTTDRDILLPT</sequence>
<accession>A0ABQ5I5Z9</accession>
<name>A0ABQ5I5Z9_9ASTR</name>
<evidence type="ECO:0000313" key="1">
    <source>
        <dbReference type="EMBL" id="GJT95553.1"/>
    </source>
</evidence>
<organism evidence="1 2">
    <name type="scientific">Tanacetum coccineum</name>
    <dbReference type="NCBI Taxonomy" id="301880"/>
    <lineage>
        <taxon>Eukaryota</taxon>
        <taxon>Viridiplantae</taxon>
        <taxon>Streptophyta</taxon>
        <taxon>Embryophyta</taxon>
        <taxon>Tracheophyta</taxon>
        <taxon>Spermatophyta</taxon>
        <taxon>Magnoliopsida</taxon>
        <taxon>eudicotyledons</taxon>
        <taxon>Gunneridae</taxon>
        <taxon>Pentapetalae</taxon>
        <taxon>asterids</taxon>
        <taxon>campanulids</taxon>
        <taxon>Asterales</taxon>
        <taxon>Asteraceae</taxon>
        <taxon>Asteroideae</taxon>
        <taxon>Anthemideae</taxon>
        <taxon>Anthemidinae</taxon>
        <taxon>Tanacetum</taxon>
    </lineage>
</organism>
<evidence type="ECO:0000313" key="2">
    <source>
        <dbReference type="Proteomes" id="UP001151760"/>
    </source>
</evidence>
<reference evidence="1" key="2">
    <citation type="submission" date="2022-01" db="EMBL/GenBank/DDBJ databases">
        <authorList>
            <person name="Yamashiro T."/>
            <person name="Shiraishi A."/>
            <person name="Satake H."/>
            <person name="Nakayama K."/>
        </authorList>
    </citation>
    <scope>NUCLEOTIDE SEQUENCE</scope>
</reference>
<protein>
    <submittedName>
        <fullName evidence="1">Uncharacterized protein</fullName>
    </submittedName>
</protein>
<proteinExistence type="predicted"/>
<reference evidence="1" key="1">
    <citation type="journal article" date="2022" name="Int. J. Mol. Sci.">
        <title>Draft Genome of Tanacetum Coccineum: Genomic Comparison of Closely Related Tanacetum-Family Plants.</title>
        <authorList>
            <person name="Yamashiro T."/>
            <person name="Shiraishi A."/>
            <person name="Nakayama K."/>
            <person name="Satake H."/>
        </authorList>
    </citation>
    <scope>NUCLEOTIDE SEQUENCE</scope>
</reference>
<dbReference type="EMBL" id="BQNB010020400">
    <property type="protein sequence ID" value="GJT95553.1"/>
    <property type="molecule type" value="Genomic_DNA"/>
</dbReference>
<dbReference type="Proteomes" id="UP001151760">
    <property type="component" value="Unassembled WGS sequence"/>
</dbReference>
<gene>
    <name evidence="1" type="ORF">Tco_1091071</name>
</gene>
<keyword evidence="2" id="KW-1185">Reference proteome</keyword>
<feature type="non-terminal residue" evidence="1">
    <location>
        <position position="150"/>
    </location>
</feature>